<dbReference type="Proteomes" id="UP000575083">
    <property type="component" value="Unassembled WGS sequence"/>
</dbReference>
<proteinExistence type="predicted"/>
<feature type="transmembrane region" description="Helical" evidence="1">
    <location>
        <begin position="43"/>
        <end position="67"/>
    </location>
</feature>
<keyword evidence="1" id="KW-1133">Transmembrane helix</keyword>
<name>A0A7X0PLA1_9BURK</name>
<keyword evidence="1" id="KW-0812">Transmembrane</keyword>
<dbReference type="AlphaFoldDB" id="A0A7X0PLA1"/>
<evidence type="ECO:0000256" key="1">
    <source>
        <dbReference type="SAM" id="Phobius"/>
    </source>
</evidence>
<comment type="caution">
    <text evidence="2">The sequence shown here is derived from an EMBL/GenBank/DDBJ whole genome shotgun (WGS) entry which is preliminary data.</text>
</comment>
<dbReference type="RefSeq" id="WP_184865298.1">
    <property type="nucleotide sequence ID" value="NZ_JACHLK010000024.1"/>
</dbReference>
<evidence type="ECO:0000313" key="3">
    <source>
        <dbReference type="Proteomes" id="UP000575083"/>
    </source>
</evidence>
<organism evidence="2 3">
    <name type="scientific">Acidovorax soli</name>
    <dbReference type="NCBI Taxonomy" id="592050"/>
    <lineage>
        <taxon>Bacteria</taxon>
        <taxon>Pseudomonadati</taxon>
        <taxon>Pseudomonadota</taxon>
        <taxon>Betaproteobacteria</taxon>
        <taxon>Burkholderiales</taxon>
        <taxon>Comamonadaceae</taxon>
        <taxon>Acidovorax</taxon>
    </lineage>
</organism>
<feature type="transmembrane region" description="Helical" evidence="1">
    <location>
        <begin position="6"/>
        <end position="22"/>
    </location>
</feature>
<keyword evidence="3" id="KW-1185">Reference proteome</keyword>
<accession>A0A7X0PLA1</accession>
<keyword evidence="1" id="KW-0472">Membrane</keyword>
<protein>
    <submittedName>
        <fullName evidence="2">Putative membrane protein YdfJ with MMPL/SSD domain</fullName>
    </submittedName>
</protein>
<evidence type="ECO:0000313" key="2">
    <source>
        <dbReference type="EMBL" id="MBB6563859.1"/>
    </source>
</evidence>
<dbReference type="EMBL" id="JACHLK010000024">
    <property type="protein sequence ID" value="MBB6563859.1"/>
    <property type="molecule type" value="Genomic_DNA"/>
</dbReference>
<gene>
    <name evidence="2" type="ORF">HNP48_006585</name>
</gene>
<sequence length="99" mass="11065">MLSFLTDIVVGFFEFVMDVVLFRRQRRHHGRRERSLAEDAADVAHFDFVTLVLISAVSAGLMLVLAFVFGVPVGWSVAIGIAVGVAWGLWRYSQLLQRG</sequence>
<reference evidence="2 3" key="1">
    <citation type="submission" date="2020-08" db="EMBL/GenBank/DDBJ databases">
        <title>Functional genomics of gut bacteria from endangered species of beetles.</title>
        <authorList>
            <person name="Carlos-Shanley C."/>
        </authorList>
    </citation>
    <scope>NUCLEOTIDE SEQUENCE [LARGE SCALE GENOMIC DNA]</scope>
    <source>
        <strain evidence="2 3">S00198</strain>
    </source>
</reference>
<feature type="transmembrane region" description="Helical" evidence="1">
    <location>
        <begin position="73"/>
        <end position="90"/>
    </location>
</feature>